<feature type="domain" description="Mycothiol-dependent maleylpyruvate isomerase metal-binding" evidence="1">
    <location>
        <begin position="18"/>
        <end position="161"/>
    </location>
</feature>
<accession>A0A7W0HUR6</accession>
<sequence>MKPPIGLHRQEAATLAATENERFARLAGLLGPGDWSKQTDCPAWDVRAMSAHVLGMMEFGSSLREFAHVLRAGPRAARGRPVIDGITEVQVAERAHLSEQEVVDGLARLAPVAARSRMRRAALLGRLPTQQEYEGRMETWPLGYLMAVILTRDTWMHRVDVCRAVGADLVLTPEHDGRLVADVVAEWAFRHGEPYRLTLLGPAGGHFASGESGEEITVDAVEFCRILSGRETGTGLLGRPVPF</sequence>
<dbReference type="Proteomes" id="UP000530928">
    <property type="component" value="Unassembled WGS sequence"/>
</dbReference>
<dbReference type="RefSeq" id="WP_181615122.1">
    <property type="nucleotide sequence ID" value="NZ_BAABAM010000007.1"/>
</dbReference>
<dbReference type="InterPro" id="IPR034660">
    <property type="entry name" value="DinB/YfiT-like"/>
</dbReference>
<dbReference type="NCBIfam" id="TIGR03083">
    <property type="entry name" value="maleylpyruvate isomerase family mycothiol-dependent enzyme"/>
    <property type="match status" value="1"/>
</dbReference>
<dbReference type="AlphaFoldDB" id="A0A7W0HUR6"/>
<dbReference type="InterPro" id="IPR017517">
    <property type="entry name" value="Maleyloyr_isom"/>
</dbReference>
<dbReference type="EMBL" id="JACDUR010000008">
    <property type="protein sequence ID" value="MBA2896453.1"/>
    <property type="molecule type" value="Genomic_DNA"/>
</dbReference>
<name>A0A7W0HUR6_9ACTN</name>
<protein>
    <submittedName>
        <fullName evidence="2">Uncharacterized protein (TIGR03083 family)</fullName>
    </submittedName>
</protein>
<dbReference type="GO" id="GO:0046872">
    <property type="term" value="F:metal ion binding"/>
    <property type="evidence" value="ECO:0007669"/>
    <property type="project" value="InterPro"/>
</dbReference>
<dbReference type="Gene3D" id="1.20.120.450">
    <property type="entry name" value="dinb family like domain"/>
    <property type="match status" value="1"/>
</dbReference>
<gene>
    <name evidence="2" type="ORF">HNR30_007844</name>
</gene>
<organism evidence="2 3">
    <name type="scientific">Nonomuraea soli</name>
    <dbReference type="NCBI Taxonomy" id="1032476"/>
    <lineage>
        <taxon>Bacteria</taxon>
        <taxon>Bacillati</taxon>
        <taxon>Actinomycetota</taxon>
        <taxon>Actinomycetes</taxon>
        <taxon>Streptosporangiales</taxon>
        <taxon>Streptosporangiaceae</taxon>
        <taxon>Nonomuraea</taxon>
    </lineage>
</organism>
<dbReference type="InterPro" id="IPR024344">
    <property type="entry name" value="MDMPI_metal-binding"/>
</dbReference>
<proteinExistence type="predicted"/>
<evidence type="ECO:0000313" key="2">
    <source>
        <dbReference type="EMBL" id="MBA2896453.1"/>
    </source>
</evidence>
<dbReference type="SUPFAM" id="SSF109854">
    <property type="entry name" value="DinB/YfiT-like putative metalloenzymes"/>
    <property type="match status" value="1"/>
</dbReference>
<keyword evidence="3" id="KW-1185">Reference proteome</keyword>
<evidence type="ECO:0000313" key="3">
    <source>
        <dbReference type="Proteomes" id="UP000530928"/>
    </source>
</evidence>
<reference evidence="2 3" key="1">
    <citation type="submission" date="2020-07" db="EMBL/GenBank/DDBJ databases">
        <title>Genomic Encyclopedia of Type Strains, Phase IV (KMG-IV): sequencing the most valuable type-strain genomes for metagenomic binning, comparative biology and taxonomic classification.</title>
        <authorList>
            <person name="Goeker M."/>
        </authorList>
    </citation>
    <scope>NUCLEOTIDE SEQUENCE [LARGE SCALE GENOMIC DNA]</scope>
    <source>
        <strain evidence="2 3">DSM 45533</strain>
    </source>
</reference>
<dbReference type="Pfam" id="PF11716">
    <property type="entry name" value="MDMPI_N"/>
    <property type="match status" value="1"/>
</dbReference>
<comment type="caution">
    <text evidence="2">The sequence shown here is derived from an EMBL/GenBank/DDBJ whole genome shotgun (WGS) entry which is preliminary data.</text>
</comment>
<evidence type="ECO:0000259" key="1">
    <source>
        <dbReference type="Pfam" id="PF11716"/>
    </source>
</evidence>